<reference evidence="11" key="2">
    <citation type="journal article" date="2007" name="PLoS Biol.">
        <title>Survey sequencing and comparative analysis of the elephant shark (Callorhinchus milii) genome.</title>
        <authorList>
            <person name="Venkatesh B."/>
            <person name="Kirkness E.F."/>
            <person name="Loh Y.H."/>
            <person name="Halpern A.L."/>
            <person name="Lee A.P."/>
            <person name="Johnson J."/>
            <person name="Dandona N."/>
            <person name="Viswanathan L.D."/>
            <person name="Tay A."/>
            <person name="Venter J.C."/>
            <person name="Strausberg R.L."/>
            <person name="Brenner S."/>
        </authorList>
    </citation>
    <scope>NUCLEOTIDE SEQUENCE [LARGE SCALE GENOMIC DNA]</scope>
</reference>
<name>A0A4W3GS36_CALMI</name>
<dbReference type="GO" id="GO:0016020">
    <property type="term" value="C:membrane"/>
    <property type="evidence" value="ECO:0007669"/>
    <property type="project" value="UniProtKB-SubCell"/>
</dbReference>
<reference evidence="10" key="4">
    <citation type="submission" date="2025-08" db="UniProtKB">
        <authorList>
            <consortium name="Ensembl"/>
        </authorList>
    </citation>
    <scope>IDENTIFICATION</scope>
</reference>
<gene>
    <name evidence="10" type="primary">si:ch211-223a10.1</name>
</gene>
<dbReference type="PROSITE" id="PS50216">
    <property type="entry name" value="DHHC"/>
    <property type="match status" value="1"/>
</dbReference>
<keyword evidence="2 8" id="KW-0812">Transmembrane</keyword>
<dbReference type="Pfam" id="PF12796">
    <property type="entry name" value="Ank_2"/>
    <property type="match status" value="1"/>
</dbReference>
<keyword evidence="6 8" id="KW-0472">Membrane</keyword>
<dbReference type="GeneTree" id="ENSGT00940000165944"/>
<dbReference type="PROSITE" id="PS50088">
    <property type="entry name" value="ANK_REPEAT"/>
    <property type="match status" value="3"/>
</dbReference>
<feature type="transmembrane region" description="Helical" evidence="8">
    <location>
        <begin position="392"/>
        <end position="412"/>
    </location>
</feature>
<evidence type="ECO:0000256" key="6">
    <source>
        <dbReference type="ARBA" id="ARBA00023136"/>
    </source>
</evidence>
<dbReference type="SUPFAM" id="SSF48403">
    <property type="entry name" value="Ankyrin repeat"/>
    <property type="match status" value="1"/>
</dbReference>
<dbReference type="InterPro" id="IPR002110">
    <property type="entry name" value="Ankyrin_rpt"/>
</dbReference>
<dbReference type="SMART" id="SM00248">
    <property type="entry name" value="ANK"/>
    <property type="match status" value="6"/>
</dbReference>
<evidence type="ECO:0000256" key="4">
    <source>
        <dbReference type="ARBA" id="ARBA00022989"/>
    </source>
</evidence>
<dbReference type="Proteomes" id="UP000314986">
    <property type="component" value="Unassembled WGS sequence"/>
</dbReference>
<evidence type="ECO:0000259" key="9">
    <source>
        <dbReference type="Pfam" id="PF01529"/>
    </source>
</evidence>
<dbReference type="Pfam" id="PF00023">
    <property type="entry name" value="Ank"/>
    <property type="match status" value="1"/>
</dbReference>
<keyword evidence="5 7" id="KW-0040">ANK repeat</keyword>
<keyword evidence="8" id="KW-0012">Acyltransferase</keyword>
<feature type="transmembrane region" description="Helical" evidence="8">
    <location>
        <begin position="592"/>
        <end position="611"/>
    </location>
</feature>
<dbReference type="PROSITE" id="PS50297">
    <property type="entry name" value="ANK_REP_REGION"/>
    <property type="match status" value="3"/>
</dbReference>
<comment type="subcellular location">
    <subcellularLocation>
        <location evidence="1">Membrane</location>
        <topology evidence="1">Multi-pass membrane protein</topology>
    </subcellularLocation>
</comment>
<evidence type="ECO:0000256" key="8">
    <source>
        <dbReference type="RuleBase" id="RU079119"/>
    </source>
</evidence>
<dbReference type="AlphaFoldDB" id="A0A4W3GS36"/>
<organism evidence="10 11">
    <name type="scientific">Callorhinchus milii</name>
    <name type="common">Ghost shark</name>
    <dbReference type="NCBI Taxonomy" id="7868"/>
    <lineage>
        <taxon>Eukaryota</taxon>
        <taxon>Metazoa</taxon>
        <taxon>Chordata</taxon>
        <taxon>Craniata</taxon>
        <taxon>Vertebrata</taxon>
        <taxon>Chondrichthyes</taxon>
        <taxon>Holocephali</taxon>
        <taxon>Chimaeriformes</taxon>
        <taxon>Callorhinchidae</taxon>
        <taxon>Callorhinchus</taxon>
    </lineage>
</organism>
<feature type="repeat" description="ANK" evidence="7">
    <location>
        <begin position="157"/>
        <end position="189"/>
    </location>
</feature>
<comment type="similarity">
    <text evidence="8">Belongs to the DHHC palmitoyltransferase family.</text>
</comment>
<dbReference type="EC" id="2.3.1.225" evidence="8"/>
<dbReference type="GO" id="GO:0019706">
    <property type="term" value="F:protein-cysteine S-palmitoyltransferase activity"/>
    <property type="evidence" value="ECO:0007669"/>
    <property type="project" value="UniProtKB-EC"/>
</dbReference>
<dbReference type="PANTHER" id="PTHR24161">
    <property type="entry name" value="ANK_REP_REGION DOMAIN-CONTAINING PROTEIN-RELATED"/>
    <property type="match status" value="1"/>
</dbReference>
<evidence type="ECO:0000256" key="5">
    <source>
        <dbReference type="ARBA" id="ARBA00023043"/>
    </source>
</evidence>
<protein>
    <recommendedName>
        <fullName evidence="8">Palmitoyltransferase</fullName>
        <ecNumber evidence="8">2.3.1.225</ecNumber>
    </recommendedName>
</protein>
<evidence type="ECO:0000313" key="11">
    <source>
        <dbReference type="Proteomes" id="UP000314986"/>
    </source>
</evidence>
<comment type="catalytic activity">
    <reaction evidence="8">
        <text>L-cysteinyl-[protein] + hexadecanoyl-CoA = S-hexadecanoyl-L-cysteinyl-[protein] + CoA</text>
        <dbReference type="Rhea" id="RHEA:36683"/>
        <dbReference type="Rhea" id="RHEA-COMP:10131"/>
        <dbReference type="Rhea" id="RHEA-COMP:11032"/>
        <dbReference type="ChEBI" id="CHEBI:29950"/>
        <dbReference type="ChEBI" id="CHEBI:57287"/>
        <dbReference type="ChEBI" id="CHEBI:57379"/>
        <dbReference type="ChEBI" id="CHEBI:74151"/>
        <dbReference type="EC" id="2.3.1.225"/>
    </reaction>
</comment>
<reference evidence="11" key="3">
    <citation type="journal article" date="2014" name="Nature">
        <title>Elephant shark genome provides unique insights into gnathostome evolution.</title>
        <authorList>
            <consortium name="International Elephant Shark Genome Sequencing Consortium"/>
            <person name="Venkatesh B."/>
            <person name="Lee A.P."/>
            <person name="Ravi V."/>
            <person name="Maurya A.K."/>
            <person name="Lian M.M."/>
            <person name="Swann J.B."/>
            <person name="Ohta Y."/>
            <person name="Flajnik M.F."/>
            <person name="Sutoh Y."/>
            <person name="Kasahara M."/>
            <person name="Hoon S."/>
            <person name="Gangu V."/>
            <person name="Roy S.W."/>
            <person name="Irimia M."/>
            <person name="Korzh V."/>
            <person name="Kondrychyn I."/>
            <person name="Lim Z.W."/>
            <person name="Tay B.H."/>
            <person name="Tohari S."/>
            <person name="Kong K.W."/>
            <person name="Ho S."/>
            <person name="Lorente-Galdos B."/>
            <person name="Quilez J."/>
            <person name="Marques-Bonet T."/>
            <person name="Raney B.J."/>
            <person name="Ingham P.W."/>
            <person name="Tay A."/>
            <person name="Hillier L.W."/>
            <person name="Minx P."/>
            <person name="Boehm T."/>
            <person name="Wilson R.K."/>
            <person name="Brenner S."/>
            <person name="Warren W.C."/>
        </authorList>
    </citation>
    <scope>NUCLEOTIDE SEQUENCE [LARGE SCALE GENOMIC DNA]</scope>
</reference>
<proteinExistence type="inferred from homology"/>
<keyword evidence="4 8" id="KW-1133">Transmembrane helix</keyword>
<reference evidence="11" key="1">
    <citation type="journal article" date="2006" name="Science">
        <title>Ancient noncoding elements conserved in the human genome.</title>
        <authorList>
            <person name="Venkatesh B."/>
            <person name="Kirkness E.F."/>
            <person name="Loh Y.H."/>
            <person name="Halpern A.L."/>
            <person name="Lee A.P."/>
            <person name="Johnson J."/>
            <person name="Dandona N."/>
            <person name="Viswanathan L.D."/>
            <person name="Tay A."/>
            <person name="Venter J.C."/>
            <person name="Strausberg R.L."/>
            <person name="Brenner S."/>
        </authorList>
    </citation>
    <scope>NUCLEOTIDE SEQUENCE [LARGE SCALE GENOMIC DNA]</scope>
</reference>
<feature type="repeat" description="ANK" evidence="7">
    <location>
        <begin position="190"/>
        <end position="222"/>
    </location>
</feature>
<dbReference type="Ensembl" id="ENSCMIT00000007168.1">
    <property type="protein sequence ID" value="ENSCMIP00000006948.1"/>
    <property type="gene ID" value="ENSCMIG00000003883.1"/>
</dbReference>
<keyword evidence="3" id="KW-0677">Repeat</keyword>
<comment type="domain">
    <text evidence="8">The DHHC domain is required for palmitoyltransferase activity.</text>
</comment>
<sequence>MWNFARFKKKPYEAESANCHKTRCKKISEVSSFETPLSQTFDIFKTRFRKREGRERERERERIKKPADRLTCFARNKILQTQCPDSPAGFPCGRGRADPRFGAEAGVWPPSPPGDMLPVAPQPHAAGFAEALQRGDAEACARWLHRDRAPLSARGWNGFTPLHHATYRGNKQLAFLFIDHGADLNVPSDAGETPFHFACRRGQLHIIHRMVKEGANVLALDDQGKSALHHAVCGGSIATIRYLEEMGRFSFRDTDKLQLTPLHMATITGNDNVVKYLLREARCPATATDALGMTPMHTAAHTGASTICLLFMRVGGFSVLHVRNKDGRTPIDLANQGSTYRHKETAKLLNKFSKKPQNRKPEEPIGLYYGSLLFPGISSSLVFLLASYFGNYGGIFSALSFAFLAKTVFFQYHRTSTLSRLPNPIYLGTFASGIFHSLYCFYSKILPELWPASLLLFAMTGLASLLLWMLKELLTRDPGRMEKSDCEPTYSTVTELVEANQNPSSFCIYCEIIQPEGAKHCKLCESCMVNFDHHCLFLMTCVAKSNRRLFVFFIMEVLLTHLVFAASALYSLWLRYGLELEVVSAVLEVEAWVLGLVLMNLATAVWEMVLLKDQLDTISICSTTTFRDKTGAASCTWERRCKNVFSFLLAGKGLQNKFRGGF</sequence>
<feature type="transmembrane region" description="Helical" evidence="8">
    <location>
        <begin position="424"/>
        <end position="444"/>
    </location>
</feature>
<keyword evidence="8" id="KW-0808">Transferase</keyword>
<evidence type="ECO:0000256" key="2">
    <source>
        <dbReference type="ARBA" id="ARBA00022692"/>
    </source>
</evidence>
<evidence type="ECO:0000256" key="3">
    <source>
        <dbReference type="ARBA" id="ARBA00022737"/>
    </source>
</evidence>
<feature type="transmembrane region" description="Helical" evidence="8">
    <location>
        <begin position="450"/>
        <end position="470"/>
    </location>
</feature>
<dbReference type="InterPro" id="IPR036770">
    <property type="entry name" value="Ankyrin_rpt-contain_sf"/>
</dbReference>
<reference evidence="10" key="5">
    <citation type="submission" date="2025-09" db="UniProtKB">
        <authorList>
            <consortium name="Ensembl"/>
        </authorList>
    </citation>
    <scope>IDENTIFICATION</scope>
</reference>
<evidence type="ECO:0000256" key="1">
    <source>
        <dbReference type="ARBA" id="ARBA00004141"/>
    </source>
</evidence>
<keyword evidence="11" id="KW-1185">Reference proteome</keyword>
<evidence type="ECO:0000313" key="10">
    <source>
        <dbReference type="Ensembl" id="ENSCMIP00000006948.1"/>
    </source>
</evidence>
<feature type="domain" description="Palmitoyltransferase DHHC" evidence="9">
    <location>
        <begin position="502"/>
        <end position="625"/>
    </location>
</feature>
<feature type="repeat" description="ANK" evidence="7">
    <location>
        <begin position="257"/>
        <end position="279"/>
    </location>
</feature>
<evidence type="ECO:0000256" key="7">
    <source>
        <dbReference type="PROSITE-ProRule" id="PRU00023"/>
    </source>
</evidence>
<dbReference type="Gene3D" id="1.25.40.20">
    <property type="entry name" value="Ankyrin repeat-containing domain"/>
    <property type="match status" value="2"/>
</dbReference>
<dbReference type="PANTHER" id="PTHR24161:SF118">
    <property type="entry name" value="PALMITOYLTRANSFERASE"/>
    <property type="match status" value="1"/>
</dbReference>
<dbReference type="InterPro" id="IPR001594">
    <property type="entry name" value="Palmitoyltrfase_DHHC"/>
</dbReference>
<accession>A0A4W3GS36</accession>
<feature type="transmembrane region" description="Helical" evidence="8">
    <location>
        <begin position="549"/>
        <end position="572"/>
    </location>
</feature>
<dbReference type="InParanoid" id="A0A4W3GS36"/>
<dbReference type="OMA" id="SHVLYYW"/>
<dbReference type="Pfam" id="PF01529">
    <property type="entry name" value="DHHC"/>
    <property type="match status" value="1"/>
</dbReference>